<dbReference type="SUPFAM" id="SSF54427">
    <property type="entry name" value="NTF2-like"/>
    <property type="match status" value="1"/>
</dbReference>
<dbReference type="STRING" id="285351.SAMN04488035_0721"/>
<sequence length="127" mass="13483">MALDDASAMLPALLDVEKQGWDALCAGTGADFYGERMTADGVMVLAHGHAMGRDDVVASLAEAPAWESYEITEPRAVSVGIDAVALVYRARATRGETTFEGLMTSVYTRVDGDLRLALYTQTPVVAG</sequence>
<keyword evidence="3" id="KW-1185">Reference proteome</keyword>
<reference evidence="3" key="1">
    <citation type="submission" date="2016-10" db="EMBL/GenBank/DDBJ databases">
        <authorList>
            <person name="Varghese N."/>
            <person name="Submissions S."/>
        </authorList>
    </citation>
    <scope>NUCLEOTIDE SEQUENCE [LARGE SCALE GENOMIC DNA]</scope>
    <source>
        <strain evidence="3">DSM 19083</strain>
    </source>
</reference>
<name>A0A1I2DTS2_9MICO</name>
<dbReference type="EMBL" id="FONZ01000001">
    <property type="protein sequence ID" value="SFE83808.1"/>
    <property type="molecule type" value="Genomic_DNA"/>
</dbReference>
<evidence type="ECO:0000313" key="3">
    <source>
        <dbReference type="Proteomes" id="UP000198520"/>
    </source>
</evidence>
<gene>
    <name evidence="2" type="ORF">SAMN04488035_0721</name>
</gene>
<dbReference type="Gene3D" id="3.10.450.50">
    <property type="match status" value="1"/>
</dbReference>
<evidence type="ECO:0000259" key="1">
    <source>
        <dbReference type="Pfam" id="PF14534"/>
    </source>
</evidence>
<evidence type="ECO:0000313" key="2">
    <source>
        <dbReference type="EMBL" id="SFE83808.1"/>
    </source>
</evidence>
<feature type="domain" description="DUF4440" evidence="1">
    <location>
        <begin position="14"/>
        <end position="113"/>
    </location>
</feature>
<organism evidence="2 3">
    <name type="scientific">Flavimobilis marinus</name>
    <dbReference type="NCBI Taxonomy" id="285351"/>
    <lineage>
        <taxon>Bacteria</taxon>
        <taxon>Bacillati</taxon>
        <taxon>Actinomycetota</taxon>
        <taxon>Actinomycetes</taxon>
        <taxon>Micrococcales</taxon>
        <taxon>Jonesiaceae</taxon>
        <taxon>Flavimobilis</taxon>
    </lineage>
</organism>
<dbReference type="InterPro" id="IPR032710">
    <property type="entry name" value="NTF2-like_dom_sf"/>
</dbReference>
<dbReference type="Proteomes" id="UP000198520">
    <property type="component" value="Unassembled WGS sequence"/>
</dbReference>
<proteinExistence type="predicted"/>
<dbReference type="Pfam" id="PF14534">
    <property type="entry name" value="DUF4440"/>
    <property type="match status" value="1"/>
</dbReference>
<dbReference type="RefSeq" id="WP_219810175.1">
    <property type="nucleotide sequence ID" value="NZ_BNAN01000001.1"/>
</dbReference>
<protein>
    <recommendedName>
        <fullName evidence="1">DUF4440 domain-containing protein</fullName>
    </recommendedName>
</protein>
<dbReference type="AlphaFoldDB" id="A0A1I2DTS2"/>
<dbReference type="InterPro" id="IPR027843">
    <property type="entry name" value="DUF4440"/>
</dbReference>
<accession>A0A1I2DTS2</accession>